<proteinExistence type="predicted"/>
<accession>A0A0E9US14</accession>
<reference evidence="1" key="2">
    <citation type="journal article" date="2015" name="Fish Shellfish Immunol.">
        <title>Early steps in the European eel (Anguilla anguilla)-Vibrio vulnificus interaction in the gills: Role of the RtxA13 toxin.</title>
        <authorList>
            <person name="Callol A."/>
            <person name="Pajuelo D."/>
            <person name="Ebbesson L."/>
            <person name="Teles M."/>
            <person name="MacKenzie S."/>
            <person name="Amaro C."/>
        </authorList>
    </citation>
    <scope>NUCLEOTIDE SEQUENCE</scope>
</reference>
<reference evidence="1" key="1">
    <citation type="submission" date="2014-11" db="EMBL/GenBank/DDBJ databases">
        <authorList>
            <person name="Amaro Gonzalez C."/>
        </authorList>
    </citation>
    <scope>NUCLEOTIDE SEQUENCE</scope>
</reference>
<evidence type="ECO:0000313" key="1">
    <source>
        <dbReference type="EMBL" id="JAH68669.1"/>
    </source>
</evidence>
<dbReference type="EMBL" id="GBXM01039908">
    <property type="protein sequence ID" value="JAH68669.1"/>
    <property type="molecule type" value="Transcribed_RNA"/>
</dbReference>
<name>A0A0E9US14_ANGAN</name>
<sequence>MFNTPSSLLVTSTGQGHQRPSFAHQNVIFLFHFPD</sequence>
<dbReference type="AlphaFoldDB" id="A0A0E9US14"/>
<organism evidence="1">
    <name type="scientific">Anguilla anguilla</name>
    <name type="common">European freshwater eel</name>
    <name type="synonym">Muraena anguilla</name>
    <dbReference type="NCBI Taxonomy" id="7936"/>
    <lineage>
        <taxon>Eukaryota</taxon>
        <taxon>Metazoa</taxon>
        <taxon>Chordata</taxon>
        <taxon>Craniata</taxon>
        <taxon>Vertebrata</taxon>
        <taxon>Euteleostomi</taxon>
        <taxon>Actinopterygii</taxon>
        <taxon>Neopterygii</taxon>
        <taxon>Teleostei</taxon>
        <taxon>Anguilliformes</taxon>
        <taxon>Anguillidae</taxon>
        <taxon>Anguilla</taxon>
    </lineage>
</organism>
<protein>
    <submittedName>
        <fullName evidence="1">Uncharacterized protein</fullName>
    </submittedName>
</protein>